<evidence type="ECO:0000313" key="3">
    <source>
        <dbReference type="Proteomes" id="UP000261540"/>
    </source>
</evidence>
<feature type="region of interest" description="Disordered" evidence="1">
    <location>
        <begin position="207"/>
        <end position="246"/>
    </location>
</feature>
<feature type="compositionally biased region" description="Polar residues" evidence="1">
    <location>
        <begin position="224"/>
        <end position="235"/>
    </location>
</feature>
<dbReference type="Proteomes" id="UP000261540">
    <property type="component" value="Unplaced"/>
</dbReference>
<organism evidence="2 3">
    <name type="scientific">Paramormyrops kingsleyae</name>
    <dbReference type="NCBI Taxonomy" id="1676925"/>
    <lineage>
        <taxon>Eukaryota</taxon>
        <taxon>Metazoa</taxon>
        <taxon>Chordata</taxon>
        <taxon>Craniata</taxon>
        <taxon>Vertebrata</taxon>
        <taxon>Euteleostomi</taxon>
        <taxon>Actinopterygii</taxon>
        <taxon>Neopterygii</taxon>
        <taxon>Teleostei</taxon>
        <taxon>Osteoglossocephala</taxon>
        <taxon>Osteoglossomorpha</taxon>
        <taxon>Osteoglossiformes</taxon>
        <taxon>Mormyridae</taxon>
        <taxon>Paramormyrops</taxon>
    </lineage>
</organism>
<dbReference type="PANTHER" id="PTHR14931:SF2">
    <property type="entry name" value="LIGAND DEPENDENT NUCLEAR RECEPTOR COREPRESSOR"/>
    <property type="match status" value="1"/>
</dbReference>
<keyword evidence="3" id="KW-1185">Reference proteome</keyword>
<reference evidence="2" key="1">
    <citation type="submission" date="2025-08" db="UniProtKB">
        <authorList>
            <consortium name="Ensembl"/>
        </authorList>
    </citation>
    <scope>IDENTIFICATION</scope>
</reference>
<feature type="region of interest" description="Disordered" evidence="1">
    <location>
        <begin position="1"/>
        <end position="23"/>
    </location>
</feature>
<name>A0A3B3S5L0_9TELE</name>
<evidence type="ECO:0000313" key="2">
    <source>
        <dbReference type="Ensembl" id="ENSPKIP00000025311.1"/>
    </source>
</evidence>
<dbReference type="AlphaFoldDB" id="A0A3B3S5L0"/>
<dbReference type="PANTHER" id="PTHR14931">
    <property type="entry name" value="GENE 340-RELATED"/>
    <property type="match status" value="1"/>
</dbReference>
<accession>A0A3B3S5L0</accession>
<proteinExistence type="predicted"/>
<feature type="region of interest" description="Disordered" evidence="1">
    <location>
        <begin position="412"/>
        <end position="432"/>
    </location>
</feature>
<evidence type="ECO:0000256" key="1">
    <source>
        <dbReference type="SAM" id="MobiDB-lite"/>
    </source>
</evidence>
<dbReference type="Ensembl" id="ENSPKIT00000006041.1">
    <property type="protein sequence ID" value="ENSPKIP00000025311.1"/>
    <property type="gene ID" value="ENSPKIG00000008231.1"/>
</dbReference>
<reference evidence="2" key="2">
    <citation type="submission" date="2025-09" db="UniProtKB">
        <authorList>
            <consortium name="Ensembl"/>
        </authorList>
    </citation>
    <scope>IDENTIFICATION</scope>
</reference>
<protein>
    <submittedName>
        <fullName evidence="2">Uncharacterized protein</fullName>
    </submittedName>
</protein>
<sequence length="471" mass="51571">MADQDSPLDLTIRKDKGEPSEYGSSSIMWVTSVCLMTHLLSLSFRSLHLAKARDLQSTSTLEQFMAKLCLHHQQQIADALGFLQTEVKAVVAPPRAPDHTDSNLASQQHAAMDVGVDSERGTASMTGCRSLVPEEPAQGACTSSTADGLSAQQKHANTLYLHGHCSEDGGDSSLSPDIIKSGERENRVHSNVLNAAGEKSDSLVEVNLSSSSHPVEGTLEERQCNPNTPSRSSRGGSHPVTLDSSSVRHGQGFCPLHLTGQTGSSGNTKDFLAGPYPVLETSKTSCAISPRKARKSRRRLYPLARDFSVCRVDYDGHYDIVYVSKPVTESEVCPRHRLPLRQNARKSTRGHTYLDEIWQLKTVRTLSLKAKDNEKGDWPAPIAASNTLVTPVQVPGKPDGVPPVDIPLHLEDTPRRPGEDIQTPPMEPQQGLEPWSRRCEATMLTSAPPCYPHTTITFLKLLHLKRKSWMC</sequence>